<evidence type="ECO:0000256" key="1">
    <source>
        <dbReference type="ARBA" id="ARBA00023125"/>
    </source>
</evidence>
<dbReference type="InterPro" id="IPR023772">
    <property type="entry name" value="DNA-bd_HTH_TetR-type_CS"/>
</dbReference>
<dbReference type="Gene3D" id="1.10.357.10">
    <property type="entry name" value="Tetracycline Repressor, domain 2"/>
    <property type="match status" value="1"/>
</dbReference>
<keyword evidence="1 2" id="KW-0238">DNA-binding</keyword>
<reference evidence="5" key="1">
    <citation type="submission" date="2016-04" db="EMBL/GenBank/DDBJ databases">
        <authorList>
            <person name="Chen L."/>
            <person name="Zhuang W."/>
            <person name="Wang G."/>
        </authorList>
    </citation>
    <scope>NUCLEOTIDE SEQUENCE [LARGE SCALE GENOMIC DNA]</scope>
    <source>
        <strain evidence="5">208</strain>
    </source>
</reference>
<dbReference type="InterPro" id="IPR050624">
    <property type="entry name" value="HTH-type_Tx_Regulator"/>
</dbReference>
<dbReference type="RefSeq" id="WP_081160189.1">
    <property type="nucleotide sequence ID" value="NZ_LWBP01000002.1"/>
</dbReference>
<feature type="domain" description="HTH tetR-type" evidence="3">
    <location>
        <begin position="7"/>
        <end position="67"/>
    </location>
</feature>
<dbReference type="AlphaFoldDB" id="A0A1V9GBP9"/>
<dbReference type="SUPFAM" id="SSF46689">
    <property type="entry name" value="Homeodomain-like"/>
    <property type="match status" value="1"/>
</dbReference>
<comment type="caution">
    <text evidence="4">The sequence shown here is derived from an EMBL/GenBank/DDBJ whole genome shotgun (WGS) entry which is preliminary data.</text>
</comment>
<dbReference type="PROSITE" id="PS50977">
    <property type="entry name" value="HTH_TETR_2"/>
    <property type="match status" value="1"/>
</dbReference>
<dbReference type="SUPFAM" id="SSF48498">
    <property type="entry name" value="Tetracyclin repressor-like, C-terminal domain"/>
    <property type="match status" value="1"/>
</dbReference>
<proteinExistence type="predicted"/>
<dbReference type="STRING" id="550983.A4R26_10985"/>
<sequence length="213" mass="24765">MSLTEKVDKRAHILAVAEQLFADKGFDGTSVRDIAQLANVNLAMISYYFGSKEKLLEALIEDRAGYTLGIIEELAKNQTLTPWDKIDKLVDFYVERIFNNFRFHCIMSQQYNHARSPEIKELIINIKMRNLEQIKKVIADGQKKKIFCKVDIELTMASVFGTLTHITNSKSLYCRLMKVDETDDLTYRKKIAPRLKTHLKQMMRAHLDFKNEE</sequence>
<dbReference type="OrthoDB" id="9789566at2"/>
<dbReference type="PANTHER" id="PTHR43479:SF11">
    <property type="entry name" value="ACREF_ENVCD OPERON REPRESSOR-RELATED"/>
    <property type="match status" value="1"/>
</dbReference>
<dbReference type="PROSITE" id="PS01081">
    <property type="entry name" value="HTH_TETR_1"/>
    <property type="match status" value="1"/>
</dbReference>
<protein>
    <recommendedName>
        <fullName evidence="3">HTH tetR-type domain-containing protein</fullName>
    </recommendedName>
</protein>
<organism evidence="4 5">
    <name type="scientific">Niastella populi</name>
    <dbReference type="NCBI Taxonomy" id="550983"/>
    <lineage>
        <taxon>Bacteria</taxon>
        <taxon>Pseudomonadati</taxon>
        <taxon>Bacteroidota</taxon>
        <taxon>Chitinophagia</taxon>
        <taxon>Chitinophagales</taxon>
        <taxon>Chitinophagaceae</taxon>
        <taxon>Niastella</taxon>
    </lineage>
</organism>
<dbReference type="GO" id="GO:0003677">
    <property type="term" value="F:DNA binding"/>
    <property type="evidence" value="ECO:0007669"/>
    <property type="project" value="UniProtKB-UniRule"/>
</dbReference>
<dbReference type="PRINTS" id="PR00455">
    <property type="entry name" value="HTHTETR"/>
</dbReference>
<dbReference type="InterPro" id="IPR009057">
    <property type="entry name" value="Homeodomain-like_sf"/>
</dbReference>
<dbReference type="EMBL" id="LWBP01000002">
    <property type="protein sequence ID" value="OQP68010.1"/>
    <property type="molecule type" value="Genomic_DNA"/>
</dbReference>
<evidence type="ECO:0000259" key="3">
    <source>
        <dbReference type="PROSITE" id="PS50977"/>
    </source>
</evidence>
<dbReference type="Proteomes" id="UP000192276">
    <property type="component" value="Unassembled WGS sequence"/>
</dbReference>
<dbReference type="PANTHER" id="PTHR43479">
    <property type="entry name" value="ACREF/ENVCD OPERON REPRESSOR-RELATED"/>
    <property type="match status" value="1"/>
</dbReference>
<evidence type="ECO:0000313" key="5">
    <source>
        <dbReference type="Proteomes" id="UP000192276"/>
    </source>
</evidence>
<dbReference type="InterPro" id="IPR036271">
    <property type="entry name" value="Tet_transcr_reg_TetR-rel_C_sf"/>
</dbReference>
<evidence type="ECO:0000313" key="4">
    <source>
        <dbReference type="EMBL" id="OQP68010.1"/>
    </source>
</evidence>
<keyword evidence="5" id="KW-1185">Reference proteome</keyword>
<accession>A0A1V9GBP9</accession>
<name>A0A1V9GBP9_9BACT</name>
<dbReference type="InterPro" id="IPR001647">
    <property type="entry name" value="HTH_TetR"/>
</dbReference>
<dbReference type="Pfam" id="PF00440">
    <property type="entry name" value="TetR_N"/>
    <property type="match status" value="1"/>
</dbReference>
<gene>
    <name evidence="4" type="ORF">A4R26_10985</name>
</gene>
<evidence type="ECO:0000256" key="2">
    <source>
        <dbReference type="PROSITE-ProRule" id="PRU00335"/>
    </source>
</evidence>
<feature type="DNA-binding region" description="H-T-H motif" evidence="2">
    <location>
        <begin position="30"/>
        <end position="49"/>
    </location>
</feature>